<feature type="region of interest" description="Disordered" evidence="2">
    <location>
        <begin position="925"/>
        <end position="978"/>
    </location>
</feature>
<comment type="subcellular location">
    <subcellularLocation>
        <location evidence="1">Plastid</location>
        <location evidence="1">Chloroplast</location>
    </subcellularLocation>
</comment>
<keyword evidence="7" id="KW-1185">Reference proteome</keyword>
<dbReference type="InterPro" id="IPR002586">
    <property type="entry name" value="CobQ/CobB/MinD/ParA_Nub-bd_dom"/>
</dbReference>
<protein>
    <recommendedName>
        <fullName evidence="8">AAA domain-containing protein</fullName>
    </recommendedName>
</protein>
<dbReference type="eggNOG" id="ENOG502SF82">
    <property type="taxonomic scope" value="Eukaryota"/>
</dbReference>
<dbReference type="RefSeq" id="XP_005839559.1">
    <property type="nucleotide sequence ID" value="XM_005839502.1"/>
</dbReference>
<dbReference type="Pfam" id="PF13614">
    <property type="entry name" value="AAA_31"/>
    <property type="match status" value="1"/>
</dbReference>
<dbReference type="Proteomes" id="UP000011087">
    <property type="component" value="Unassembled WGS sequence"/>
</dbReference>
<feature type="region of interest" description="Disordered" evidence="2">
    <location>
        <begin position="105"/>
        <end position="126"/>
    </location>
</feature>
<accession>L1JW61</accession>
<sequence length="978" mass="110942">MAQEESSLPESLESFAMPIRRSTRVSKKRLMSMVKKEAAGKEAIVIAPFMHKGGVYKSSTTINAAAALARSGKKVAIIDADGQCNVTSFFYPAPDSFESEMNMLNEGDKKKAQDERKKSSRRKKHADASTGVILGLSDRSCTLPSIDSIHPLTPCCFELDTWLQISEDDESSTSEKFDTIYDALYPAFDQTTMTCPKLLPIEDYDNNLFLLPGSTEIHKLEAMISSQMLREYGPMFLAFRHLYNLIAKRYDLDFIFVDLGPNHHELNMGIVLSCDYILPPIHADFYSASSVHRMLHVLLPFWNDWRERFVAECDRKAFEVPSNVPFAFRRLPRILPFLVQGYKIPHFQRRQVNKLFSNFIVSISLIVQDHEIPEVVKKMFVEDTKTMVVPFCPALPVATRVSHEVGMPLVHIDHFNLSNFYGPSDKRTKLQFDKIRPEAALAEKRYGSLKINPKTRKNLSRYLSSLRGIDVPEESAQEPQADDVDEGDWMVNNEDEEDQEEPEDAWSTLRDSCLKVAECPSEMHGKEGKCTSIAVFNYKGGVGKTSVVISLAATLAKLGKRVCIIDGDGQCNATSFFHPDLSQFETEFPREKFGRSAKLLSDDVGHGLKALNPKVFDFKNWLDANSLDSNRDIHDAMRPVLEGKLEDIRCPQLLSVCSSMGAEIYGGRLMILPGSSKLSSVKLSGTQPQRDIRNYGVLRKIFDMMAEKYKLDFIFVDLGPSVGEINKAFVMSCDFILPPAHPDFFSASSVRGLLRKILPDWLEWRGEHREKWKKIDQKALNSMKDFQFYDFSEIPRILPFLVHGYELDSNTENEMELSHANFLKCIEYLVEDKEVPSEVKNLYVRDKDDLMVVPFCCALHFLPSISHKTGIPFVHLTGHPLVEESFKQAKTRRRKEKNALTEATMVSERFENLAKFIIAVASGASGNAEESESGLRVDARETRRNGGGREGSSRRRATRDKHEDHRTEDARSKRSRKR</sequence>
<name>L1JW61_GUITC</name>
<dbReference type="GeneID" id="17309352"/>
<feature type="compositionally biased region" description="Basic and acidic residues" evidence="2">
    <location>
        <begin position="106"/>
        <end position="117"/>
    </location>
</feature>
<dbReference type="OrthoDB" id="10059059at2759"/>
<evidence type="ECO:0000256" key="1">
    <source>
        <dbReference type="ARBA" id="ARBA00004229"/>
    </source>
</evidence>
<dbReference type="HOGENOM" id="CLU_304115_0_0_1"/>
<evidence type="ECO:0000259" key="3">
    <source>
        <dbReference type="Pfam" id="PF01656"/>
    </source>
</evidence>
<dbReference type="PANTHER" id="PTHR13696">
    <property type="entry name" value="P-LOOP CONTAINING NUCLEOSIDE TRIPHOSPHATE HYDROLASE"/>
    <property type="match status" value="1"/>
</dbReference>
<dbReference type="PaxDb" id="55529-EKX52579"/>
<gene>
    <name evidence="5" type="ORF">GUITHDRAFT_101745</name>
</gene>
<evidence type="ECO:0000259" key="4">
    <source>
        <dbReference type="Pfam" id="PF13614"/>
    </source>
</evidence>
<feature type="domain" description="CobQ/CobB/MinD/ParA nucleotide binding" evidence="3">
    <location>
        <begin position="51"/>
        <end position="90"/>
    </location>
</feature>
<evidence type="ECO:0000256" key="2">
    <source>
        <dbReference type="SAM" id="MobiDB-lite"/>
    </source>
</evidence>
<proteinExistence type="predicted"/>
<feature type="domain" description="AAA" evidence="4">
    <location>
        <begin position="532"/>
        <end position="584"/>
    </location>
</feature>
<reference evidence="5 7" key="1">
    <citation type="journal article" date="2012" name="Nature">
        <title>Algal genomes reveal evolutionary mosaicism and the fate of nucleomorphs.</title>
        <authorList>
            <consortium name="DOE Joint Genome Institute"/>
            <person name="Curtis B.A."/>
            <person name="Tanifuji G."/>
            <person name="Burki F."/>
            <person name="Gruber A."/>
            <person name="Irimia M."/>
            <person name="Maruyama S."/>
            <person name="Arias M.C."/>
            <person name="Ball S.G."/>
            <person name="Gile G.H."/>
            <person name="Hirakawa Y."/>
            <person name="Hopkins J.F."/>
            <person name="Kuo A."/>
            <person name="Rensing S.A."/>
            <person name="Schmutz J."/>
            <person name="Symeonidi A."/>
            <person name="Elias M."/>
            <person name="Eveleigh R.J."/>
            <person name="Herman E.K."/>
            <person name="Klute M.J."/>
            <person name="Nakayama T."/>
            <person name="Obornik M."/>
            <person name="Reyes-Prieto A."/>
            <person name="Armbrust E.V."/>
            <person name="Aves S.J."/>
            <person name="Beiko R.G."/>
            <person name="Coutinho P."/>
            <person name="Dacks J.B."/>
            <person name="Durnford D.G."/>
            <person name="Fast N.M."/>
            <person name="Green B.R."/>
            <person name="Grisdale C.J."/>
            <person name="Hempel F."/>
            <person name="Henrissat B."/>
            <person name="Hoppner M.P."/>
            <person name="Ishida K."/>
            <person name="Kim E."/>
            <person name="Koreny L."/>
            <person name="Kroth P.G."/>
            <person name="Liu Y."/>
            <person name="Malik S.B."/>
            <person name="Maier U.G."/>
            <person name="McRose D."/>
            <person name="Mock T."/>
            <person name="Neilson J.A."/>
            <person name="Onodera N.T."/>
            <person name="Poole A.M."/>
            <person name="Pritham E.J."/>
            <person name="Richards T.A."/>
            <person name="Rocap G."/>
            <person name="Roy S.W."/>
            <person name="Sarai C."/>
            <person name="Schaack S."/>
            <person name="Shirato S."/>
            <person name="Slamovits C.H."/>
            <person name="Spencer D.F."/>
            <person name="Suzuki S."/>
            <person name="Worden A.Z."/>
            <person name="Zauner S."/>
            <person name="Barry K."/>
            <person name="Bell C."/>
            <person name="Bharti A.K."/>
            <person name="Crow J.A."/>
            <person name="Grimwood J."/>
            <person name="Kramer R."/>
            <person name="Lindquist E."/>
            <person name="Lucas S."/>
            <person name="Salamov A."/>
            <person name="McFadden G.I."/>
            <person name="Lane C.E."/>
            <person name="Keeling P.J."/>
            <person name="Gray M.W."/>
            <person name="Grigoriev I.V."/>
            <person name="Archibald J.M."/>
        </authorList>
    </citation>
    <scope>NUCLEOTIDE SEQUENCE</scope>
    <source>
        <strain evidence="5 7">CCMP2712</strain>
    </source>
</reference>
<dbReference type="InterPro" id="IPR027417">
    <property type="entry name" value="P-loop_NTPase"/>
</dbReference>
<feature type="compositionally biased region" description="Basic and acidic residues" evidence="2">
    <location>
        <begin position="933"/>
        <end position="944"/>
    </location>
</feature>
<dbReference type="KEGG" id="gtt:GUITHDRAFT_101745"/>
<dbReference type="AlphaFoldDB" id="L1JW61"/>
<feature type="compositionally biased region" description="Basic and acidic residues" evidence="2">
    <location>
        <begin position="960"/>
        <end position="972"/>
    </location>
</feature>
<dbReference type="Gene3D" id="3.40.50.300">
    <property type="entry name" value="P-loop containing nucleotide triphosphate hydrolases"/>
    <property type="match status" value="2"/>
</dbReference>
<dbReference type="CDD" id="cd02042">
    <property type="entry name" value="ParAB_family"/>
    <property type="match status" value="2"/>
</dbReference>
<dbReference type="GO" id="GO:0009507">
    <property type="term" value="C:chloroplast"/>
    <property type="evidence" value="ECO:0007669"/>
    <property type="project" value="UniProtKB-SubCell"/>
</dbReference>
<dbReference type="SUPFAM" id="SSF52540">
    <property type="entry name" value="P-loop containing nucleoside triphosphate hydrolases"/>
    <property type="match status" value="2"/>
</dbReference>
<reference evidence="6" key="3">
    <citation type="submission" date="2016-03" db="UniProtKB">
        <authorList>
            <consortium name="EnsemblProtists"/>
        </authorList>
    </citation>
    <scope>IDENTIFICATION</scope>
</reference>
<evidence type="ECO:0000313" key="6">
    <source>
        <dbReference type="EnsemblProtists" id="EKX52579"/>
    </source>
</evidence>
<dbReference type="InterPro" id="IPR050678">
    <property type="entry name" value="DNA_Partitioning_ATPase"/>
</dbReference>
<dbReference type="EMBL" id="JH992972">
    <property type="protein sequence ID" value="EKX52579.1"/>
    <property type="molecule type" value="Genomic_DNA"/>
</dbReference>
<dbReference type="PANTHER" id="PTHR13696:SF99">
    <property type="entry name" value="COBYRINIC ACID AC-DIAMIDE SYNTHASE"/>
    <property type="match status" value="1"/>
</dbReference>
<organism evidence="5">
    <name type="scientific">Guillardia theta (strain CCMP2712)</name>
    <name type="common">Cryptophyte</name>
    <dbReference type="NCBI Taxonomy" id="905079"/>
    <lineage>
        <taxon>Eukaryota</taxon>
        <taxon>Cryptophyceae</taxon>
        <taxon>Pyrenomonadales</taxon>
        <taxon>Geminigeraceae</taxon>
        <taxon>Guillardia</taxon>
    </lineage>
</organism>
<dbReference type="EnsemblProtists" id="EKX52579">
    <property type="protein sequence ID" value="EKX52579"/>
    <property type="gene ID" value="GUITHDRAFT_101745"/>
</dbReference>
<dbReference type="InterPro" id="IPR025669">
    <property type="entry name" value="AAA_dom"/>
</dbReference>
<evidence type="ECO:0000313" key="5">
    <source>
        <dbReference type="EMBL" id="EKX52579.1"/>
    </source>
</evidence>
<reference evidence="7" key="2">
    <citation type="submission" date="2012-11" db="EMBL/GenBank/DDBJ databases">
        <authorList>
            <person name="Kuo A."/>
            <person name="Curtis B.A."/>
            <person name="Tanifuji G."/>
            <person name="Burki F."/>
            <person name="Gruber A."/>
            <person name="Irimia M."/>
            <person name="Maruyama S."/>
            <person name="Arias M.C."/>
            <person name="Ball S.G."/>
            <person name="Gile G.H."/>
            <person name="Hirakawa Y."/>
            <person name="Hopkins J.F."/>
            <person name="Rensing S.A."/>
            <person name="Schmutz J."/>
            <person name="Symeonidi A."/>
            <person name="Elias M."/>
            <person name="Eveleigh R.J."/>
            <person name="Herman E.K."/>
            <person name="Klute M.J."/>
            <person name="Nakayama T."/>
            <person name="Obornik M."/>
            <person name="Reyes-Prieto A."/>
            <person name="Armbrust E.V."/>
            <person name="Aves S.J."/>
            <person name="Beiko R.G."/>
            <person name="Coutinho P."/>
            <person name="Dacks J.B."/>
            <person name="Durnford D.G."/>
            <person name="Fast N.M."/>
            <person name="Green B.R."/>
            <person name="Grisdale C."/>
            <person name="Hempe F."/>
            <person name="Henrissat B."/>
            <person name="Hoppner M.P."/>
            <person name="Ishida K.-I."/>
            <person name="Kim E."/>
            <person name="Koreny L."/>
            <person name="Kroth P.G."/>
            <person name="Liu Y."/>
            <person name="Malik S.-B."/>
            <person name="Maier U.G."/>
            <person name="McRose D."/>
            <person name="Mock T."/>
            <person name="Neilson J.A."/>
            <person name="Onodera N.T."/>
            <person name="Poole A.M."/>
            <person name="Pritham E.J."/>
            <person name="Richards T.A."/>
            <person name="Rocap G."/>
            <person name="Roy S.W."/>
            <person name="Sarai C."/>
            <person name="Schaack S."/>
            <person name="Shirato S."/>
            <person name="Slamovits C.H."/>
            <person name="Spencer D.F."/>
            <person name="Suzuki S."/>
            <person name="Worden A.Z."/>
            <person name="Zauner S."/>
            <person name="Barry K."/>
            <person name="Bell C."/>
            <person name="Bharti A.K."/>
            <person name="Crow J.A."/>
            <person name="Grimwood J."/>
            <person name="Kramer R."/>
            <person name="Lindquist E."/>
            <person name="Lucas S."/>
            <person name="Salamov A."/>
            <person name="McFadden G.I."/>
            <person name="Lane C.E."/>
            <person name="Keeling P.J."/>
            <person name="Gray M.W."/>
            <person name="Grigoriev I.V."/>
            <person name="Archibald J.M."/>
        </authorList>
    </citation>
    <scope>NUCLEOTIDE SEQUENCE</scope>
    <source>
        <strain evidence="7">CCMP2712</strain>
    </source>
</reference>
<evidence type="ECO:0000313" key="7">
    <source>
        <dbReference type="Proteomes" id="UP000011087"/>
    </source>
</evidence>
<evidence type="ECO:0008006" key="8">
    <source>
        <dbReference type="Google" id="ProtNLM"/>
    </source>
</evidence>
<dbReference type="Pfam" id="PF01656">
    <property type="entry name" value="CbiA"/>
    <property type="match status" value="1"/>
</dbReference>